<protein>
    <recommendedName>
        <fullName evidence="3">ClpX-type ZB domain-containing protein</fullName>
    </recommendedName>
</protein>
<organism evidence="1 2">
    <name type="scientific">Kribbella sancticallisti</name>
    <dbReference type="NCBI Taxonomy" id="460087"/>
    <lineage>
        <taxon>Bacteria</taxon>
        <taxon>Bacillati</taxon>
        <taxon>Actinomycetota</taxon>
        <taxon>Actinomycetes</taxon>
        <taxon>Propionibacteriales</taxon>
        <taxon>Kribbellaceae</taxon>
        <taxon>Kribbella</taxon>
    </lineage>
</organism>
<comment type="caution">
    <text evidence="1">The sequence shown here is derived from an EMBL/GenBank/DDBJ whole genome shotgun (WGS) entry which is preliminary data.</text>
</comment>
<dbReference type="EMBL" id="BAAAOS010000054">
    <property type="protein sequence ID" value="GAA1604919.1"/>
    <property type="molecule type" value="Genomic_DNA"/>
</dbReference>
<sequence>MTVAEETFQPSVPVCWCCGGEFDDRDLVRLGAHPEVGVCVGCAKYLQRRAAEREDELRPSRGARARAVVRRVRGRVVGRGWHELPVVGRVLRRIDKYLP</sequence>
<evidence type="ECO:0000313" key="2">
    <source>
        <dbReference type="Proteomes" id="UP001500393"/>
    </source>
</evidence>
<accession>A0ABN2EE36</accession>
<evidence type="ECO:0000313" key="1">
    <source>
        <dbReference type="EMBL" id="GAA1604919.1"/>
    </source>
</evidence>
<proteinExistence type="predicted"/>
<reference evidence="1 2" key="1">
    <citation type="journal article" date="2019" name="Int. J. Syst. Evol. Microbiol.">
        <title>The Global Catalogue of Microorganisms (GCM) 10K type strain sequencing project: providing services to taxonomists for standard genome sequencing and annotation.</title>
        <authorList>
            <consortium name="The Broad Institute Genomics Platform"/>
            <consortium name="The Broad Institute Genome Sequencing Center for Infectious Disease"/>
            <person name="Wu L."/>
            <person name="Ma J."/>
        </authorList>
    </citation>
    <scope>NUCLEOTIDE SEQUENCE [LARGE SCALE GENOMIC DNA]</scope>
    <source>
        <strain evidence="1 2">JCM 14969</strain>
    </source>
</reference>
<gene>
    <name evidence="1" type="ORF">GCM10009789_68610</name>
</gene>
<keyword evidence="2" id="KW-1185">Reference proteome</keyword>
<dbReference type="Proteomes" id="UP001500393">
    <property type="component" value="Unassembled WGS sequence"/>
</dbReference>
<evidence type="ECO:0008006" key="3">
    <source>
        <dbReference type="Google" id="ProtNLM"/>
    </source>
</evidence>
<name>A0ABN2EE36_9ACTN</name>